<evidence type="ECO:0000313" key="2">
    <source>
        <dbReference type="Proteomes" id="UP000774326"/>
    </source>
</evidence>
<dbReference type="EMBL" id="JAEUBG010000218">
    <property type="protein sequence ID" value="KAH3688660.1"/>
    <property type="molecule type" value="Genomic_DNA"/>
</dbReference>
<dbReference type="AlphaFoldDB" id="A0A9P8QGW4"/>
<name>A0A9P8QGW4_WICPI</name>
<protein>
    <submittedName>
        <fullName evidence="1">Uncharacterized protein</fullName>
    </submittedName>
</protein>
<evidence type="ECO:0000313" key="1">
    <source>
        <dbReference type="EMBL" id="KAH3688660.1"/>
    </source>
</evidence>
<comment type="caution">
    <text evidence="1">The sequence shown here is derived from an EMBL/GenBank/DDBJ whole genome shotgun (WGS) entry which is preliminary data.</text>
</comment>
<organism evidence="1 2">
    <name type="scientific">Wickerhamomyces pijperi</name>
    <name type="common">Yeast</name>
    <name type="synonym">Pichia pijperi</name>
    <dbReference type="NCBI Taxonomy" id="599730"/>
    <lineage>
        <taxon>Eukaryota</taxon>
        <taxon>Fungi</taxon>
        <taxon>Dikarya</taxon>
        <taxon>Ascomycota</taxon>
        <taxon>Saccharomycotina</taxon>
        <taxon>Saccharomycetes</taxon>
        <taxon>Phaffomycetales</taxon>
        <taxon>Wickerhamomycetaceae</taxon>
        <taxon>Wickerhamomyces</taxon>
    </lineage>
</organism>
<accession>A0A9P8QGW4</accession>
<reference evidence="1" key="1">
    <citation type="journal article" date="2021" name="Open Biol.">
        <title>Shared evolutionary footprints suggest mitochondrial oxidative damage underlies multiple complex I losses in fungi.</title>
        <authorList>
            <person name="Schikora-Tamarit M.A."/>
            <person name="Marcet-Houben M."/>
            <person name="Nosek J."/>
            <person name="Gabaldon T."/>
        </authorList>
    </citation>
    <scope>NUCLEOTIDE SEQUENCE</scope>
    <source>
        <strain evidence="1">CBS2887</strain>
    </source>
</reference>
<keyword evidence="2" id="KW-1185">Reference proteome</keyword>
<gene>
    <name evidence="1" type="ORF">WICPIJ_000351</name>
</gene>
<sequence length="796" mass="92187">MKQTHLCRYDTLPVLVEDDRRPRSSSAKLLDPFSIRKPRHAGDNGMEFGHQTKLQMQQQQFQQELLQKQQYQHSLQAQMAAKYAQSAAVGASAMPIEYQNQMQMPGYVPVVQYKPPPMSSYNMEHNLKNEYEQLKERMGQIEVQFPGFKQEHAVQAIPNHNSFVTDSSRNSTAVTIATDDKSANTGNTSISLQSDEDHNTNIDPMFFQDGEYLKINTVDVLGNYLEFEPGLFTGFGILKNDQYFALVYLNVMSKFGAVSESFEAIKAANGNKRRVNKRDTHMFALLENENYQLEDMIAMENINLLSTIKAIEKVQISGLSRKLFWMLIEKFFEKFDKEVLPLRIDQVVFLKEIENFMGEREDTDQKIKVNVDLKKNQDIINFTLVTFILRVFQLSLKCTSRLDKETSHTFKSLLNEPGNEVELHFQVLLLLLERVDLNNDQRLKLHIVQEFLIKHSFEPIQQPPLQVEKLIVGQLLDNDADVRAFCAKEYISQNTMNGTQFLLSVDHFQLSESNVKDLFSINSQILERLNTTAVKPTHLSTMERFLYDLHELLTRNNLHFNDFKTDSKISTSKKVTLTVVSLEQLYLQMNVVGLISLQFDKQDKVDQGKFFSKIICLFDLIHQSNAVILDILKNYNSYYHPGFEFLLANTIVKVLSTNFNLLLSYLLRFHQSNHCEKLALHILKHLYLMTEELHNHSILKNHYGTWKIVNRLKCLLYLFKTDEEIFNTDDVSDFSKSQLLISGLLKNEQFEIIEKKLQALNDGFSESEVMKIGNVKEFLETVKFAEEPVLSLNFMY</sequence>
<dbReference type="OrthoDB" id="3981143at2759"/>
<reference evidence="1" key="2">
    <citation type="submission" date="2021-01" db="EMBL/GenBank/DDBJ databases">
        <authorList>
            <person name="Schikora-Tamarit M.A."/>
        </authorList>
    </citation>
    <scope>NUCLEOTIDE SEQUENCE</scope>
    <source>
        <strain evidence="1">CBS2887</strain>
    </source>
</reference>
<proteinExistence type="predicted"/>
<dbReference type="Proteomes" id="UP000774326">
    <property type="component" value="Unassembled WGS sequence"/>
</dbReference>